<protein>
    <recommendedName>
        <fullName evidence="3">RAMA domain-containing protein</fullName>
    </recommendedName>
</protein>
<feature type="coiled-coil region" evidence="1">
    <location>
        <begin position="635"/>
        <end position="762"/>
    </location>
</feature>
<dbReference type="EMBL" id="JALJOR010000001">
    <property type="protein sequence ID" value="KAK9828971.1"/>
    <property type="molecule type" value="Genomic_DNA"/>
</dbReference>
<evidence type="ECO:0000256" key="1">
    <source>
        <dbReference type="SAM" id="Coils"/>
    </source>
</evidence>
<dbReference type="InterPro" id="IPR046341">
    <property type="entry name" value="SET_dom_sf"/>
</dbReference>
<proteinExistence type="predicted"/>
<feature type="region of interest" description="Disordered" evidence="2">
    <location>
        <begin position="224"/>
        <end position="327"/>
    </location>
</feature>
<comment type="caution">
    <text evidence="4">The sequence shown here is derived from an EMBL/GenBank/DDBJ whole genome shotgun (WGS) entry which is preliminary data.</text>
</comment>
<feature type="domain" description="RAMA" evidence="3">
    <location>
        <begin position="118"/>
        <end position="195"/>
    </location>
</feature>
<organism evidence="4 5">
    <name type="scientific">[Myrmecia] bisecta</name>
    <dbReference type="NCBI Taxonomy" id="41462"/>
    <lineage>
        <taxon>Eukaryota</taxon>
        <taxon>Viridiplantae</taxon>
        <taxon>Chlorophyta</taxon>
        <taxon>core chlorophytes</taxon>
        <taxon>Trebouxiophyceae</taxon>
        <taxon>Trebouxiales</taxon>
        <taxon>Trebouxiaceae</taxon>
        <taxon>Myrmecia</taxon>
    </lineage>
</organism>
<name>A0AAW1R5C6_9CHLO</name>
<reference evidence="4 5" key="1">
    <citation type="journal article" date="2024" name="Nat. Commun.">
        <title>Phylogenomics reveals the evolutionary origins of lichenization in chlorophyte algae.</title>
        <authorList>
            <person name="Puginier C."/>
            <person name="Libourel C."/>
            <person name="Otte J."/>
            <person name="Skaloud P."/>
            <person name="Haon M."/>
            <person name="Grisel S."/>
            <person name="Petersen M."/>
            <person name="Berrin J.G."/>
            <person name="Delaux P.M."/>
            <person name="Dal Grande F."/>
            <person name="Keller J."/>
        </authorList>
    </citation>
    <scope>NUCLEOTIDE SEQUENCE [LARGE SCALE GENOMIC DNA]</scope>
    <source>
        <strain evidence="4 5">SAG 2043</strain>
    </source>
</reference>
<evidence type="ECO:0000313" key="4">
    <source>
        <dbReference type="EMBL" id="KAK9828971.1"/>
    </source>
</evidence>
<dbReference type="InterPro" id="IPR040843">
    <property type="entry name" value="RAMA"/>
</dbReference>
<feature type="compositionally biased region" description="Low complexity" evidence="2">
    <location>
        <begin position="224"/>
        <end position="237"/>
    </location>
</feature>
<feature type="compositionally biased region" description="Polar residues" evidence="2">
    <location>
        <begin position="260"/>
        <end position="269"/>
    </location>
</feature>
<dbReference type="Proteomes" id="UP001489004">
    <property type="component" value="Unassembled WGS sequence"/>
</dbReference>
<dbReference type="Pfam" id="PF18755">
    <property type="entry name" value="RAMA"/>
    <property type="match status" value="1"/>
</dbReference>
<keyword evidence="1" id="KW-0175">Coiled coil</keyword>
<feature type="compositionally biased region" description="Polar residues" evidence="2">
    <location>
        <begin position="314"/>
        <end position="327"/>
    </location>
</feature>
<feature type="region of interest" description="Disordered" evidence="2">
    <location>
        <begin position="1"/>
        <end position="22"/>
    </location>
</feature>
<feature type="compositionally biased region" description="Polar residues" evidence="2">
    <location>
        <begin position="1"/>
        <end position="13"/>
    </location>
</feature>
<evidence type="ECO:0000313" key="5">
    <source>
        <dbReference type="Proteomes" id="UP001489004"/>
    </source>
</evidence>
<evidence type="ECO:0000259" key="3">
    <source>
        <dbReference type="Pfam" id="PF18755"/>
    </source>
</evidence>
<accession>A0AAW1R5C6</accession>
<evidence type="ECO:0000256" key="2">
    <source>
        <dbReference type="SAM" id="MobiDB-lite"/>
    </source>
</evidence>
<gene>
    <name evidence="4" type="ORF">WJX72_003125</name>
</gene>
<sequence length="787" mass="87474">MTATPLSVEQRITLSPPGGHIIRQDTVRKPDAHQQQEVARSPKCREPVHAYGLESQTRDCTGSPNHLPSTVPLSTTTVKRSRLRLPDRLALPKAKVMLQRAACVREGSFANLDILEEEQAELRERPVSMAMLVHAGLLRAGHHLLVIYKEHQYTAELCTDGSMVYKGERFEAPSALSGRITAHSTDGWLKVRYRDASYLPQPHLYLDHFRKRFLQLRRQRAVQRQGLSGHVASSQAPPSQPQQPCAVPDTTRHAPATKPAGQQSSQLKVVTTLPVVDSSGDDGRPKQGRLASQEDPPLLDLTGDDDAPPVEPARQTSRNIYNSSGSQRILDALATSRAQKLRRRNGTKTKAAMERNPLETLTHIRLMSGYGGMDKGQLRQVANATAAYLDGPREPHAQVRVRAVTDPEHPIVKAVAGALHESVDSVYGMFATAEGIRQPWQVVGEYVGEALTDEEHSSKAKAPGVQGILDDVYAYEFAADGWKEFGLRPKDLIIDSSCKRNAMAYINDQRSKDETGPYASRPQNVTFMEVLDCRRERPEPHCMVINTAPVCGEDAEFLTDYGQAFWDIVDRTCQVARELKAAKDGHRSIKSELLCEQRAHAETKRAHAEEREAHSRACQQLAGCRLGLERSRLCEAQLTAKLEQAQQHAAQREAQFQAELDQAQQHAVQLQTEVGQSKEAAVRREARLRAKRDQAQQREARVRAELDQTKKAAARREARLRAKRDQTRQGAALREAQLQAKLGQAEEEMALLQKRLAKAESACNSGQRVSLAVALRLQQIGAVKEVM</sequence>
<keyword evidence="5" id="KW-1185">Reference proteome</keyword>
<dbReference type="Gene3D" id="2.170.270.10">
    <property type="entry name" value="SET domain"/>
    <property type="match status" value="1"/>
</dbReference>
<dbReference type="AlphaFoldDB" id="A0AAW1R5C6"/>